<evidence type="ECO:0000313" key="2">
    <source>
        <dbReference type="Proteomes" id="UP001162131"/>
    </source>
</evidence>
<accession>A0AAU9JXN8</accession>
<proteinExistence type="predicted"/>
<keyword evidence="2" id="KW-1185">Reference proteome</keyword>
<reference evidence="1" key="1">
    <citation type="submission" date="2021-09" db="EMBL/GenBank/DDBJ databases">
        <authorList>
            <consortium name="AG Swart"/>
            <person name="Singh M."/>
            <person name="Singh A."/>
            <person name="Seah K."/>
            <person name="Emmerich C."/>
        </authorList>
    </citation>
    <scope>NUCLEOTIDE SEQUENCE</scope>
    <source>
        <strain evidence="1">ATCC30299</strain>
    </source>
</reference>
<dbReference type="EMBL" id="CAJZBQ010000053">
    <property type="protein sequence ID" value="CAG9331606.1"/>
    <property type="molecule type" value="Genomic_DNA"/>
</dbReference>
<dbReference type="Proteomes" id="UP001162131">
    <property type="component" value="Unassembled WGS sequence"/>
</dbReference>
<dbReference type="AlphaFoldDB" id="A0AAU9JXN8"/>
<sequence length="142" mass="16213">MDAEYKSDQEKYAQKMFNNEINLSDLDSYIESLVNAKLNEKIGSLIAENKELKEKVSLLEISCSTQAQINRELQEKLDNFVAASVKADLPSALKEINEKLMKLSSESKAYFESNSSVVYHNWIELDGRINVIAEDMEKLMQN</sequence>
<comment type="caution">
    <text evidence="1">The sequence shown here is derived from an EMBL/GenBank/DDBJ whole genome shotgun (WGS) entry which is preliminary data.</text>
</comment>
<organism evidence="1 2">
    <name type="scientific">Blepharisma stoltei</name>
    <dbReference type="NCBI Taxonomy" id="1481888"/>
    <lineage>
        <taxon>Eukaryota</taxon>
        <taxon>Sar</taxon>
        <taxon>Alveolata</taxon>
        <taxon>Ciliophora</taxon>
        <taxon>Postciliodesmatophora</taxon>
        <taxon>Heterotrichea</taxon>
        <taxon>Heterotrichida</taxon>
        <taxon>Blepharismidae</taxon>
        <taxon>Blepharisma</taxon>
    </lineage>
</organism>
<gene>
    <name evidence="1" type="ORF">BSTOLATCC_MIC53671</name>
</gene>
<name>A0AAU9JXN8_9CILI</name>
<evidence type="ECO:0000313" key="1">
    <source>
        <dbReference type="EMBL" id="CAG9331606.1"/>
    </source>
</evidence>
<protein>
    <submittedName>
        <fullName evidence="1">Uncharacterized protein</fullName>
    </submittedName>
</protein>